<sequence length="323" mass="36272">MKQKKLRSLSAVLLIGWCLIFLRCETTEKSMVRALYLAQKEQSITVGLLYQAPEAAADASEASGAVQLQLAQADTLAKALAAAQKQLPQKADYRLCDYLLIDQNASAELLAAYERTVLENRQGRVSAKVSVLEMDDGFLEELPAEKQEFPNKLLELLKQCTDQMPRLYQYQDGMLLPQLRAEKQEVALADTSILWRVENSIELEARQAETARLLLEMGGVHTFWLEGEPVTVRRCSVSVTLREETASLRLDCQRSYDTPQPSAAQCKQLAELCTQTVQSFWQQGIDLVHLQQRSALQNGVGREKITIKNACPQLQADVRFLPM</sequence>
<dbReference type="EMBL" id="NMTS02000001">
    <property type="protein sequence ID" value="PLK30716.1"/>
    <property type="molecule type" value="Genomic_DNA"/>
</dbReference>
<evidence type="ECO:0000313" key="1">
    <source>
        <dbReference type="EMBL" id="PLK30716.1"/>
    </source>
</evidence>
<organism evidence="1 2">
    <name type="scientific">Faecalibacterium prausnitzii</name>
    <dbReference type="NCBI Taxonomy" id="853"/>
    <lineage>
        <taxon>Bacteria</taxon>
        <taxon>Bacillati</taxon>
        <taxon>Bacillota</taxon>
        <taxon>Clostridia</taxon>
        <taxon>Eubacteriales</taxon>
        <taxon>Oscillospiraceae</taxon>
        <taxon>Faecalibacterium</taxon>
    </lineage>
</organism>
<dbReference type="Proteomes" id="UP000221015">
    <property type="component" value="Unassembled WGS sequence"/>
</dbReference>
<dbReference type="RefSeq" id="WP_097782129.1">
    <property type="nucleotide sequence ID" value="NZ_NMTS02000001.1"/>
</dbReference>
<protein>
    <recommendedName>
        <fullName evidence="3">Germination protein, Ger(X)C family</fullName>
    </recommendedName>
</protein>
<reference evidence="1 2" key="1">
    <citation type="journal article" date="2017" name="Front. Microbiol.">
        <title>New Insights into the Diversity of the Genus Faecalibacterium.</title>
        <authorList>
            <person name="Benevides L."/>
            <person name="Burman S."/>
            <person name="Martin R."/>
            <person name="Robert V."/>
            <person name="Thomas M."/>
            <person name="Miquel S."/>
            <person name="Chain F."/>
            <person name="Sokol H."/>
            <person name="Bermudez-Humaran L.G."/>
            <person name="Morrison M."/>
            <person name="Langella P."/>
            <person name="Azevedo V.A."/>
            <person name="Chatel J.M."/>
            <person name="Soares S."/>
        </authorList>
    </citation>
    <scope>NUCLEOTIDE SEQUENCE [LARGE SCALE GENOMIC DNA]</scope>
    <source>
        <strain evidence="1 2">CNCM I 4542</strain>
    </source>
</reference>
<evidence type="ECO:0008006" key="3">
    <source>
        <dbReference type="Google" id="ProtNLM"/>
    </source>
</evidence>
<comment type="caution">
    <text evidence="1">The sequence shown here is derived from an EMBL/GenBank/DDBJ whole genome shotgun (WGS) entry which is preliminary data.</text>
</comment>
<name>A0A2J4JS81_9FIRM</name>
<gene>
    <name evidence="1" type="ORF">CGS50_003630</name>
</gene>
<evidence type="ECO:0000313" key="2">
    <source>
        <dbReference type="Proteomes" id="UP000221015"/>
    </source>
</evidence>
<proteinExistence type="predicted"/>
<accession>A0A2J4JS81</accession>
<dbReference type="AlphaFoldDB" id="A0A2J4JS81"/>